<keyword evidence="5" id="KW-0325">Glycoprotein</keyword>
<dbReference type="Proteomes" id="UP000319160">
    <property type="component" value="Unassembled WGS sequence"/>
</dbReference>
<comment type="similarity">
    <text evidence="1 6">Belongs to the peptidase S10 family.</text>
</comment>
<proteinExistence type="inferred from homology"/>
<dbReference type="InterPro" id="IPR029058">
    <property type="entry name" value="AB_hydrolase_fold"/>
</dbReference>
<sequence length="607" mass="66724">MPAPSPTPLSLQPDSGELHVIDKVVILWTLGHIGQAKRTIRIHFARMPAANVSPPLVAPAVLLLGASLASASFLPPHVEELLKKQVPAEPKGVKTIKSPGGVQIRYKEPGKSGVCETTPGVNSYSGYVDLDEKTHMFFWFFESRNNPNESPITLWLNGGPGSDSMIGLFEELGPCSVAANKSTSILNPYAWNEVSNMLFLSQPIGVGFSYETEVVGVVNQTTGFPVKSSHPDGRYSSVNPYRFDTTQLAAVGTWEVLQALLEDLPRLDSKVKSRSFNLWTESYGGHYGPAFYKYFYDQNELIKKGSAKGVELNMHTLGIINGIISASIQMPYYYEFAANNTYGLKTVNDTIYNFMKMNWEFPGACKDSIRYCAGADRSTPDGLAACSQATAICRGLVEGPYYTVSGRNPYDIRAMYNADIPPEPWVDYLNTAKIQDAIGVDVNYTSTSSAQIGAGFDYTGDHVYTELLADLEAVVGYGVRVAMIYGDADYICNWFGGEAVSKALNYSHTAEFNAAGYAPFVVDGTEYGESKQYGNFSFTRIYESGHEIPYYQPKAALEFFRRILGDLVVADGTEKVTATFASNGTAKATHTETYVTWYTGRPEDYYK</sequence>
<name>A0A553I6G8_9PEZI</name>
<keyword evidence="3 6" id="KW-0645">Protease</keyword>
<evidence type="ECO:0000256" key="5">
    <source>
        <dbReference type="ARBA" id="ARBA00023180"/>
    </source>
</evidence>
<dbReference type="Gene3D" id="3.40.50.1820">
    <property type="entry name" value="alpha/beta hydrolase"/>
    <property type="match status" value="1"/>
</dbReference>
<accession>A0A553I6G8</accession>
<evidence type="ECO:0000313" key="7">
    <source>
        <dbReference type="EMBL" id="TRX95799.1"/>
    </source>
</evidence>
<organism evidence="7 8">
    <name type="scientific">Xylaria flabelliformis</name>
    <dbReference type="NCBI Taxonomy" id="2512241"/>
    <lineage>
        <taxon>Eukaryota</taxon>
        <taxon>Fungi</taxon>
        <taxon>Dikarya</taxon>
        <taxon>Ascomycota</taxon>
        <taxon>Pezizomycotina</taxon>
        <taxon>Sordariomycetes</taxon>
        <taxon>Xylariomycetidae</taxon>
        <taxon>Xylariales</taxon>
        <taxon>Xylariaceae</taxon>
        <taxon>Xylaria</taxon>
    </lineage>
</organism>
<dbReference type="OrthoDB" id="443318at2759"/>
<evidence type="ECO:0000256" key="1">
    <source>
        <dbReference type="ARBA" id="ARBA00009431"/>
    </source>
</evidence>
<dbReference type="PROSITE" id="PS00131">
    <property type="entry name" value="CARBOXYPEPT_SER_SER"/>
    <property type="match status" value="1"/>
</dbReference>
<dbReference type="PANTHER" id="PTHR11802">
    <property type="entry name" value="SERINE PROTEASE FAMILY S10 SERINE CARBOXYPEPTIDASE"/>
    <property type="match status" value="1"/>
</dbReference>
<evidence type="ECO:0000256" key="4">
    <source>
        <dbReference type="ARBA" id="ARBA00022801"/>
    </source>
</evidence>
<dbReference type="InterPro" id="IPR001563">
    <property type="entry name" value="Peptidase_S10"/>
</dbReference>
<evidence type="ECO:0000313" key="8">
    <source>
        <dbReference type="Proteomes" id="UP000319160"/>
    </source>
</evidence>
<protein>
    <recommendedName>
        <fullName evidence="6">Carboxypeptidase</fullName>
        <ecNumber evidence="6">3.4.16.-</ecNumber>
    </recommendedName>
</protein>
<keyword evidence="4 6" id="KW-0378">Hydrolase</keyword>
<dbReference type="EC" id="3.4.16.-" evidence="6"/>
<dbReference type="STRING" id="2512241.A0A553I6G8"/>
<evidence type="ECO:0000256" key="6">
    <source>
        <dbReference type="RuleBase" id="RU361156"/>
    </source>
</evidence>
<dbReference type="AlphaFoldDB" id="A0A553I6G8"/>
<dbReference type="GO" id="GO:0004185">
    <property type="term" value="F:serine-type carboxypeptidase activity"/>
    <property type="evidence" value="ECO:0007669"/>
    <property type="project" value="UniProtKB-UniRule"/>
</dbReference>
<evidence type="ECO:0000256" key="2">
    <source>
        <dbReference type="ARBA" id="ARBA00022645"/>
    </source>
</evidence>
<dbReference type="PRINTS" id="PR00724">
    <property type="entry name" value="CRBOXYPTASEC"/>
</dbReference>
<keyword evidence="2 6" id="KW-0121">Carboxypeptidase</keyword>
<dbReference type="PANTHER" id="PTHR11802:SF131">
    <property type="entry name" value="CARBOXYPEPTIDASE"/>
    <property type="match status" value="1"/>
</dbReference>
<comment type="caution">
    <text evidence="7">The sequence shown here is derived from an EMBL/GenBank/DDBJ whole genome shotgun (WGS) entry which is preliminary data.</text>
</comment>
<dbReference type="SUPFAM" id="SSF53474">
    <property type="entry name" value="alpha/beta-Hydrolases"/>
    <property type="match status" value="1"/>
</dbReference>
<evidence type="ECO:0000256" key="3">
    <source>
        <dbReference type="ARBA" id="ARBA00022670"/>
    </source>
</evidence>
<reference evidence="8" key="1">
    <citation type="submission" date="2019-06" db="EMBL/GenBank/DDBJ databases">
        <title>Draft genome sequence of the griseofulvin-producing fungus Xylaria cubensis strain G536.</title>
        <authorList>
            <person name="Mead M.E."/>
            <person name="Raja H.A."/>
            <person name="Steenwyk J.L."/>
            <person name="Knowles S.L."/>
            <person name="Oberlies N.H."/>
            <person name="Rokas A."/>
        </authorList>
    </citation>
    <scope>NUCLEOTIDE SEQUENCE [LARGE SCALE GENOMIC DNA]</scope>
    <source>
        <strain evidence="8">G536</strain>
    </source>
</reference>
<gene>
    <name evidence="7" type="ORF">FHL15_003353</name>
</gene>
<keyword evidence="8" id="KW-1185">Reference proteome</keyword>
<dbReference type="EMBL" id="VFLP01000014">
    <property type="protein sequence ID" value="TRX95799.1"/>
    <property type="molecule type" value="Genomic_DNA"/>
</dbReference>
<dbReference type="InterPro" id="IPR018202">
    <property type="entry name" value="Ser_caboxypep_ser_AS"/>
</dbReference>
<dbReference type="Pfam" id="PF00450">
    <property type="entry name" value="Peptidase_S10"/>
    <property type="match status" value="1"/>
</dbReference>
<dbReference type="GO" id="GO:0000324">
    <property type="term" value="C:fungal-type vacuole"/>
    <property type="evidence" value="ECO:0007669"/>
    <property type="project" value="TreeGrafter"/>
</dbReference>
<dbReference type="GO" id="GO:0006508">
    <property type="term" value="P:proteolysis"/>
    <property type="evidence" value="ECO:0007669"/>
    <property type="project" value="UniProtKB-KW"/>
</dbReference>